<dbReference type="AlphaFoldDB" id="A0A0R1JST2"/>
<keyword evidence="2" id="KW-0472">Membrane</keyword>
<gene>
    <name evidence="3" type="ORF">FD02_GL000994</name>
</gene>
<accession>A0A0R1JST2</accession>
<evidence type="ECO:0000256" key="2">
    <source>
        <dbReference type="SAM" id="Phobius"/>
    </source>
</evidence>
<reference evidence="3 4" key="1">
    <citation type="journal article" date="2015" name="Genome Announc.">
        <title>Expanding the biotechnology potential of lactobacilli through comparative genomics of 213 strains and associated genera.</title>
        <authorList>
            <person name="Sun Z."/>
            <person name="Harris H.M."/>
            <person name="McCann A."/>
            <person name="Guo C."/>
            <person name="Argimon S."/>
            <person name="Zhang W."/>
            <person name="Yang X."/>
            <person name="Jeffery I.B."/>
            <person name="Cooney J.C."/>
            <person name="Kagawa T.F."/>
            <person name="Liu W."/>
            <person name="Song Y."/>
            <person name="Salvetti E."/>
            <person name="Wrobel A."/>
            <person name="Rasinkangas P."/>
            <person name="Parkhill J."/>
            <person name="Rea M.C."/>
            <person name="O'Sullivan O."/>
            <person name="Ritari J."/>
            <person name="Douillard F.P."/>
            <person name="Paul Ross R."/>
            <person name="Yang R."/>
            <person name="Briner A.E."/>
            <person name="Felis G.E."/>
            <person name="de Vos W.M."/>
            <person name="Barrangou R."/>
            <person name="Klaenhammer T.R."/>
            <person name="Caufield P.W."/>
            <person name="Cui Y."/>
            <person name="Zhang H."/>
            <person name="O'Toole P.W."/>
        </authorList>
    </citation>
    <scope>NUCLEOTIDE SEQUENCE [LARGE SCALE GENOMIC DNA]</scope>
    <source>
        <strain evidence="3 4">JCM 17158</strain>
    </source>
</reference>
<feature type="transmembrane region" description="Helical" evidence="2">
    <location>
        <begin position="64"/>
        <end position="84"/>
    </location>
</feature>
<name>A0A0R1JST2_9LACO</name>
<evidence type="ECO:0000256" key="1">
    <source>
        <dbReference type="SAM" id="MobiDB-lite"/>
    </source>
</evidence>
<keyword evidence="4" id="KW-1185">Reference proteome</keyword>
<feature type="compositionally biased region" description="Basic and acidic residues" evidence="1">
    <location>
        <begin position="20"/>
        <end position="32"/>
    </location>
</feature>
<feature type="compositionally biased region" description="Basic residues" evidence="1">
    <location>
        <begin position="10"/>
        <end position="19"/>
    </location>
</feature>
<dbReference type="PATRIC" id="fig|1291734.4.peg.1020"/>
<dbReference type="RefSeq" id="WP_054723155.1">
    <property type="nucleotide sequence ID" value="NZ_AZDJ01000001.1"/>
</dbReference>
<dbReference type="STRING" id="1291734.FD02_GL000994"/>
<evidence type="ECO:0000313" key="3">
    <source>
        <dbReference type="EMBL" id="KRK74389.1"/>
    </source>
</evidence>
<keyword evidence="2" id="KW-0812">Transmembrane</keyword>
<proteinExistence type="predicted"/>
<protein>
    <submittedName>
        <fullName evidence="3">Uncharacterized protein</fullName>
    </submittedName>
</protein>
<sequence>MANSDYPSRKAYRQAQKHHAAQEQTRDEQRQAVERAYAKAHVRPLGSDFDEATYRKVNIMKTRLNWAIGIVLFLLVVVAGVLFLV</sequence>
<dbReference type="Proteomes" id="UP000051804">
    <property type="component" value="Unassembled WGS sequence"/>
</dbReference>
<dbReference type="EMBL" id="AZDJ01000001">
    <property type="protein sequence ID" value="KRK74389.1"/>
    <property type="molecule type" value="Genomic_DNA"/>
</dbReference>
<keyword evidence="2" id="KW-1133">Transmembrane helix</keyword>
<evidence type="ECO:0000313" key="4">
    <source>
        <dbReference type="Proteomes" id="UP000051804"/>
    </source>
</evidence>
<feature type="region of interest" description="Disordered" evidence="1">
    <location>
        <begin position="1"/>
        <end position="32"/>
    </location>
</feature>
<comment type="caution">
    <text evidence="3">The sequence shown here is derived from an EMBL/GenBank/DDBJ whole genome shotgun (WGS) entry which is preliminary data.</text>
</comment>
<organism evidence="3 4">
    <name type="scientific">Lacticaseibacillus nasuensis JCM 17158</name>
    <dbReference type="NCBI Taxonomy" id="1291734"/>
    <lineage>
        <taxon>Bacteria</taxon>
        <taxon>Bacillati</taxon>
        <taxon>Bacillota</taxon>
        <taxon>Bacilli</taxon>
        <taxon>Lactobacillales</taxon>
        <taxon>Lactobacillaceae</taxon>
        <taxon>Lacticaseibacillus</taxon>
    </lineage>
</organism>